<sequence length="1010" mass="114804">MPILKQCKVESPCSEDEEEFEYQFIPKKQKTNGYNPNSIGKCTRIENFSSRSGSWCSEGSCWAADVQSQSKRLKKQGPKESRSSLLRSSRGHSQMLSWKYGDSVPSKWNKDECGIDDTDTSSEDDEFVRGREDFDSGIFASNKIGYTNDSRGPRSSSYFGYRGCDTNYLSLCGLGSGGYVPNSRYMGLEKLRRERAGKRKDIYRPEDFALGDIVWVKCGKTYPWWPAIVIDPILQAPEAVLRCCVPGALCVMFYGYSKNGTQRDYAWAKQGMIFPFAEFMDRFQGQTQLYRCKMSDFQMAIEEAVLAESGFLDANSGSAQLDLPEAHSRRFHEVGGSSQDGDSCTLPQDSWYKGMRCCDSCDLIFPCKIMRKKKGSIVETEFLCEHCSKLRKSKQYCGICKKIWRHPHGGNWVCCDGCNVWVHAECDKIPSKLFKDLVHIDYYCPDCKIKFQLSNLERRRPLIKSTVNAGQATQPGKVTVVCNGMEGTYFPELHLIACNCGSCGSRKQTPSEWERHTGCRAKKWKYSVKVKGTLLPLEKWIGEYNAHGVDPLKLDKHKILAFLQEKYEPVYAKWTTERCAICRWVEDWDYNKIVICNRCQIAVHQECYGARNVKDFTSWVCRACETPGIERECCLCPVKGGALKPSDVEPLWVHVTCAWFRPEVGFLNHETMEPATGILRIPSTSFLKSCVICKQTHGSCAQCCKCATYFHAMCAARAGYFMELLCMEKNGNQVTKKLIYCAVHRKPNPDYAMVMHTPWGSFAARSLLDNQNVGFRGSRLISSKEIVPEPLKVESSEFEPLSSARCRAFKRSNNKTFEGVPIFHRLMGPRYHSLDVIDSLSTCNEMGNSPVFSSFRERLYHLQKTEKQRVCFGKSGIHGWGLFARKNIQEGEMVIEYRGEQVRQSVANLREVQYRLKGKDCYLFKISDEVVVDATNKGNIARLINHSCMPNCYARIMSVGDAESCIVLIAKTNVSAGDELTYDYMFEPDERDELKVPCLCKSPNCRKFMN</sequence>
<evidence type="ECO:0000256" key="9">
    <source>
        <dbReference type="ARBA" id="ARBA00022853"/>
    </source>
</evidence>
<keyword evidence="4" id="KW-0949">S-adenosyl-L-methionine</keyword>
<feature type="domain" description="PWWP" evidence="16">
    <location>
        <begin position="210"/>
        <end position="279"/>
    </location>
</feature>
<feature type="domain" description="PHD-type" evidence="18">
    <location>
        <begin position="630"/>
        <end position="745"/>
    </location>
</feature>
<feature type="domain" description="SET" evidence="15">
    <location>
        <begin position="868"/>
        <end position="985"/>
    </location>
</feature>
<evidence type="ECO:0000256" key="1">
    <source>
        <dbReference type="ARBA" id="ARBA00004123"/>
    </source>
</evidence>
<dbReference type="PROSITE" id="PS50812">
    <property type="entry name" value="PWWP"/>
    <property type="match status" value="1"/>
</dbReference>
<feature type="domain" description="PHD-type" evidence="14">
    <location>
        <begin position="576"/>
        <end position="627"/>
    </location>
</feature>
<evidence type="ECO:0000259" key="18">
    <source>
        <dbReference type="PROSITE" id="PS51805"/>
    </source>
</evidence>
<dbReference type="Pfam" id="PF00628">
    <property type="entry name" value="PHD"/>
    <property type="match status" value="1"/>
</dbReference>
<dbReference type="SUPFAM" id="SSF82199">
    <property type="entry name" value="SET domain"/>
    <property type="match status" value="1"/>
</dbReference>
<dbReference type="SMART" id="SM00508">
    <property type="entry name" value="PostSET"/>
    <property type="match status" value="1"/>
</dbReference>
<dbReference type="InterPro" id="IPR000313">
    <property type="entry name" value="PWWP_dom"/>
</dbReference>
<dbReference type="Gene3D" id="3.10.390.10">
    <property type="entry name" value="SAND domain-like"/>
    <property type="match status" value="1"/>
</dbReference>
<comment type="subcellular location">
    <subcellularLocation>
        <location evidence="1">Nucleus</location>
    </subcellularLocation>
</comment>
<keyword evidence="3 19" id="KW-0808">Transferase</keyword>
<dbReference type="FunFam" id="2.170.270.10:FF:000058">
    <property type="entry name" value="Histone-lysine N-methyltransferase"/>
    <property type="match status" value="1"/>
</dbReference>
<dbReference type="Pfam" id="PF00856">
    <property type="entry name" value="SET"/>
    <property type="match status" value="1"/>
</dbReference>
<evidence type="ECO:0000256" key="7">
    <source>
        <dbReference type="ARBA" id="ARBA00022771"/>
    </source>
</evidence>
<dbReference type="PROSITE" id="PS01359">
    <property type="entry name" value="ZF_PHD_1"/>
    <property type="match status" value="1"/>
</dbReference>
<protein>
    <submittedName>
        <fullName evidence="19">Histone-lysine N-methyltransferase ATX3 isoform X2</fullName>
    </submittedName>
</protein>
<evidence type="ECO:0000256" key="10">
    <source>
        <dbReference type="ARBA" id="ARBA00023242"/>
    </source>
</evidence>
<dbReference type="AlphaFoldDB" id="A0A2P2LUH0"/>
<dbReference type="Gene3D" id="2.170.270.10">
    <property type="entry name" value="SET domain"/>
    <property type="match status" value="1"/>
</dbReference>
<dbReference type="CDD" id="cd10518">
    <property type="entry name" value="SET_SETD1-like"/>
    <property type="match status" value="1"/>
</dbReference>
<dbReference type="SMART" id="SM00317">
    <property type="entry name" value="SET"/>
    <property type="match status" value="1"/>
</dbReference>
<feature type="domain" description="Post-SET" evidence="17">
    <location>
        <begin position="994"/>
        <end position="1010"/>
    </location>
</feature>
<dbReference type="GO" id="GO:0008270">
    <property type="term" value="F:zinc ion binding"/>
    <property type="evidence" value="ECO:0007669"/>
    <property type="project" value="UniProtKB-KW"/>
</dbReference>
<keyword evidence="8" id="KW-0862">Zinc</keyword>
<evidence type="ECO:0000256" key="3">
    <source>
        <dbReference type="ARBA" id="ARBA00022679"/>
    </source>
</evidence>
<dbReference type="InterPro" id="IPR010919">
    <property type="entry name" value="SAND-like_dom_sf"/>
</dbReference>
<dbReference type="FunFam" id="3.30.40.10:FF:000464">
    <property type="entry name" value="Histone-lysine N-methyltransferase"/>
    <property type="match status" value="1"/>
</dbReference>
<dbReference type="GO" id="GO:0048188">
    <property type="term" value="C:Set1C/COMPASS complex"/>
    <property type="evidence" value="ECO:0007669"/>
    <property type="project" value="UniProtKB-ARBA"/>
</dbReference>
<dbReference type="FunFam" id="3.30.40.10:FF:000454">
    <property type="entry name" value="Histone-lysine N-methyltransferase"/>
    <property type="match status" value="1"/>
</dbReference>
<evidence type="ECO:0000313" key="19">
    <source>
        <dbReference type="EMBL" id="MBX21614.1"/>
    </source>
</evidence>
<feature type="domain" description="PHD-type" evidence="14">
    <location>
        <begin position="394"/>
        <end position="450"/>
    </location>
</feature>
<dbReference type="PROSITE" id="PS50868">
    <property type="entry name" value="POST_SET"/>
    <property type="match status" value="1"/>
</dbReference>
<dbReference type="InterPro" id="IPR001965">
    <property type="entry name" value="Znf_PHD"/>
</dbReference>
<dbReference type="InterPro" id="IPR001214">
    <property type="entry name" value="SET_dom"/>
</dbReference>
<keyword evidence="6" id="KW-0677">Repeat</keyword>
<dbReference type="Pfam" id="PF13832">
    <property type="entry name" value="zf-HC5HC2H_2"/>
    <property type="match status" value="1"/>
</dbReference>
<reference evidence="19" key="1">
    <citation type="submission" date="2018-02" db="EMBL/GenBank/DDBJ databases">
        <title>Rhizophora mucronata_Transcriptome.</title>
        <authorList>
            <person name="Meera S.P."/>
            <person name="Sreeshan A."/>
            <person name="Augustine A."/>
        </authorList>
    </citation>
    <scope>NUCLEOTIDE SEQUENCE</scope>
    <source>
        <tissue evidence="19">Leaf</tissue>
    </source>
</reference>
<dbReference type="InterPro" id="IPR019787">
    <property type="entry name" value="Znf_PHD-finger"/>
</dbReference>
<dbReference type="PROSITE" id="PS51566">
    <property type="entry name" value="SAM_MT43_TRX_MLL"/>
    <property type="match status" value="1"/>
</dbReference>
<keyword evidence="5" id="KW-0479">Metal-binding</keyword>
<evidence type="ECO:0000256" key="13">
    <source>
        <dbReference type="PROSITE-ProRule" id="PRU00146"/>
    </source>
</evidence>
<dbReference type="InterPro" id="IPR034732">
    <property type="entry name" value="EPHD"/>
</dbReference>
<keyword evidence="9" id="KW-0156">Chromatin regulator</keyword>
<evidence type="ECO:0000256" key="2">
    <source>
        <dbReference type="ARBA" id="ARBA00022603"/>
    </source>
</evidence>
<evidence type="ECO:0000256" key="4">
    <source>
        <dbReference type="ARBA" id="ARBA00022691"/>
    </source>
</evidence>
<comment type="catalytic activity">
    <reaction evidence="11">
        <text>L-lysyl-[histone] + S-adenosyl-L-methionine = N(6)-methyl-L-lysyl-[histone] + S-adenosyl-L-homocysteine + H(+)</text>
        <dbReference type="Rhea" id="RHEA:10024"/>
        <dbReference type="Rhea" id="RHEA-COMP:9845"/>
        <dbReference type="Rhea" id="RHEA-COMP:9846"/>
        <dbReference type="ChEBI" id="CHEBI:15378"/>
        <dbReference type="ChEBI" id="CHEBI:29969"/>
        <dbReference type="ChEBI" id="CHEBI:57856"/>
        <dbReference type="ChEBI" id="CHEBI:59789"/>
        <dbReference type="ChEBI" id="CHEBI:61929"/>
    </reaction>
</comment>
<dbReference type="InterPro" id="IPR050701">
    <property type="entry name" value="Histone_Mod_Regulator"/>
</dbReference>
<dbReference type="GO" id="GO:0006325">
    <property type="term" value="P:chromatin organization"/>
    <property type="evidence" value="ECO:0007669"/>
    <property type="project" value="UniProtKB-KW"/>
</dbReference>
<dbReference type="PROSITE" id="PS51805">
    <property type="entry name" value="EPHD"/>
    <property type="match status" value="1"/>
</dbReference>
<organism evidence="19">
    <name type="scientific">Rhizophora mucronata</name>
    <name type="common">Asiatic mangrove</name>
    <dbReference type="NCBI Taxonomy" id="61149"/>
    <lineage>
        <taxon>Eukaryota</taxon>
        <taxon>Viridiplantae</taxon>
        <taxon>Streptophyta</taxon>
        <taxon>Embryophyta</taxon>
        <taxon>Tracheophyta</taxon>
        <taxon>Spermatophyta</taxon>
        <taxon>Magnoliopsida</taxon>
        <taxon>eudicotyledons</taxon>
        <taxon>Gunneridae</taxon>
        <taxon>Pentapetalae</taxon>
        <taxon>rosids</taxon>
        <taxon>fabids</taxon>
        <taxon>Malpighiales</taxon>
        <taxon>Rhizophoraceae</taxon>
        <taxon>Rhizophora</taxon>
    </lineage>
</organism>
<keyword evidence="2 19" id="KW-0489">Methyltransferase</keyword>
<dbReference type="EMBL" id="GGEC01041130">
    <property type="protein sequence ID" value="MBX21614.1"/>
    <property type="molecule type" value="Transcribed_RNA"/>
</dbReference>
<evidence type="ECO:0000256" key="11">
    <source>
        <dbReference type="ARBA" id="ARBA00052314"/>
    </source>
</evidence>
<dbReference type="InterPro" id="IPR013083">
    <property type="entry name" value="Znf_RING/FYVE/PHD"/>
</dbReference>
<dbReference type="PANTHER" id="PTHR13793:SF92">
    <property type="entry name" value="HISTONE-LYSINE N-METHYLTRANSFERASE ATX3"/>
    <property type="match status" value="1"/>
</dbReference>
<dbReference type="InterPro" id="IPR003616">
    <property type="entry name" value="Post-SET_dom"/>
</dbReference>
<dbReference type="InterPro" id="IPR046341">
    <property type="entry name" value="SET_dom_sf"/>
</dbReference>
<name>A0A2P2LUH0_RHIMU</name>
<evidence type="ECO:0000256" key="8">
    <source>
        <dbReference type="ARBA" id="ARBA00022833"/>
    </source>
</evidence>
<evidence type="ECO:0000256" key="6">
    <source>
        <dbReference type="ARBA" id="ARBA00022737"/>
    </source>
</evidence>
<dbReference type="PROSITE" id="PS50280">
    <property type="entry name" value="SET"/>
    <property type="match status" value="1"/>
</dbReference>
<evidence type="ECO:0000259" key="15">
    <source>
        <dbReference type="PROSITE" id="PS50280"/>
    </source>
</evidence>
<dbReference type="InterPro" id="IPR019786">
    <property type="entry name" value="Zinc_finger_PHD-type_CS"/>
</dbReference>
<dbReference type="PANTHER" id="PTHR13793">
    <property type="entry name" value="PHD FINGER PROTEINS"/>
    <property type="match status" value="1"/>
</dbReference>
<dbReference type="Pfam" id="PF00855">
    <property type="entry name" value="PWWP"/>
    <property type="match status" value="1"/>
</dbReference>
<dbReference type="GO" id="GO:0006357">
    <property type="term" value="P:regulation of transcription by RNA polymerase II"/>
    <property type="evidence" value="ECO:0007669"/>
    <property type="project" value="TreeGrafter"/>
</dbReference>
<dbReference type="GO" id="GO:0032259">
    <property type="term" value="P:methylation"/>
    <property type="evidence" value="ECO:0007669"/>
    <property type="project" value="UniProtKB-KW"/>
</dbReference>
<comment type="function">
    <text evidence="12">Histone methyltransferase.</text>
</comment>
<dbReference type="InterPro" id="IPR011011">
    <property type="entry name" value="Znf_FYVE_PHD"/>
</dbReference>
<dbReference type="Pfam" id="PF13831">
    <property type="entry name" value="PHD_2"/>
    <property type="match status" value="1"/>
</dbReference>
<evidence type="ECO:0000259" key="17">
    <source>
        <dbReference type="PROSITE" id="PS50868"/>
    </source>
</evidence>
<dbReference type="CDD" id="cd15495">
    <property type="entry name" value="PHD_ATX3_4_5_like"/>
    <property type="match status" value="1"/>
</dbReference>
<dbReference type="InterPro" id="IPR025780">
    <property type="entry name" value="Hist-Lys_N-MeTrfase_ATX"/>
</dbReference>
<dbReference type="SUPFAM" id="SSF63748">
    <property type="entry name" value="Tudor/PWWP/MBT"/>
    <property type="match status" value="1"/>
</dbReference>
<proteinExistence type="predicted"/>
<evidence type="ECO:0000259" key="14">
    <source>
        <dbReference type="PROSITE" id="PS50016"/>
    </source>
</evidence>
<keyword evidence="10" id="KW-0539">Nucleus</keyword>
<evidence type="ECO:0000259" key="16">
    <source>
        <dbReference type="PROSITE" id="PS50812"/>
    </source>
</evidence>
<dbReference type="SMART" id="SM00249">
    <property type="entry name" value="PHD"/>
    <property type="match status" value="3"/>
</dbReference>
<dbReference type="Gene3D" id="3.30.40.10">
    <property type="entry name" value="Zinc/RING finger domain, C3HC4 (zinc finger)"/>
    <property type="match status" value="3"/>
</dbReference>
<evidence type="ECO:0000256" key="12">
    <source>
        <dbReference type="ARBA" id="ARBA00054897"/>
    </source>
</evidence>
<dbReference type="CDD" id="cd15517">
    <property type="entry name" value="PHD_TCF19_like"/>
    <property type="match status" value="1"/>
</dbReference>
<dbReference type="GO" id="GO:0008168">
    <property type="term" value="F:methyltransferase activity"/>
    <property type="evidence" value="ECO:0007669"/>
    <property type="project" value="UniProtKB-KW"/>
</dbReference>
<dbReference type="SUPFAM" id="SSF57903">
    <property type="entry name" value="FYVE/PHD zinc finger"/>
    <property type="match status" value="2"/>
</dbReference>
<accession>A0A2P2LUH0</accession>
<dbReference type="PROSITE" id="PS50016">
    <property type="entry name" value="ZF_PHD_2"/>
    <property type="match status" value="2"/>
</dbReference>
<dbReference type="Gene3D" id="2.30.30.140">
    <property type="match status" value="1"/>
</dbReference>
<dbReference type="InterPro" id="IPR042011">
    <property type="entry name" value="ATX3/4/5_PHD"/>
</dbReference>
<dbReference type="CDD" id="cd20143">
    <property type="entry name" value="PWWP_AtATX3-like"/>
    <property type="match status" value="1"/>
</dbReference>
<evidence type="ECO:0000256" key="5">
    <source>
        <dbReference type="ARBA" id="ARBA00022723"/>
    </source>
</evidence>
<keyword evidence="7 13" id="KW-0863">Zinc-finger</keyword>